<dbReference type="InterPro" id="IPR009777">
    <property type="entry name" value="ZapD"/>
</dbReference>
<dbReference type="Proteomes" id="UP000281474">
    <property type="component" value="Unassembled WGS sequence"/>
</dbReference>
<dbReference type="NCBIfam" id="NF003654">
    <property type="entry name" value="PRK05287.1-2"/>
    <property type="match status" value="1"/>
</dbReference>
<evidence type="ECO:0000313" key="6">
    <source>
        <dbReference type="EMBL" id="RLV58623.1"/>
    </source>
</evidence>
<dbReference type="Gene3D" id="1.10.3900.10">
    <property type="entry name" value="YacF-like"/>
    <property type="match status" value="1"/>
</dbReference>
<reference evidence="6 7" key="1">
    <citation type="submission" date="2018-09" db="EMBL/GenBank/DDBJ databases">
        <title>Phylogeny of the Shewanellaceae, and recommendation for two new genera, Pseudoshewanella and Parashewanella.</title>
        <authorList>
            <person name="Wang G."/>
        </authorList>
    </citation>
    <scope>NUCLEOTIDE SEQUENCE [LARGE SCALE GENOMIC DNA]</scope>
    <source>
        <strain evidence="6 7">C51</strain>
    </source>
</reference>
<proteinExistence type="inferred from homology"/>
<accession>A0A3L8PVL7</accession>
<comment type="caution">
    <text evidence="6">The sequence shown here is derived from an EMBL/GenBank/DDBJ whole genome shotgun (WGS) entry which is preliminary data.</text>
</comment>
<keyword evidence="2 5" id="KW-0132">Cell division</keyword>
<evidence type="ECO:0000256" key="3">
    <source>
        <dbReference type="ARBA" id="ARBA00023210"/>
    </source>
</evidence>
<dbReference type="OrthoDB" id="5294622at2"/>
<dbReference type="InterPro" id="IPR027462">
    <property type="entry name" value="ZapD_C"/>
</dbReference>
<dbReference type="PANTHER" id="PTHR39455:SF1">
    <property type="entry name" value="CELL DIVISION PROTEIN ZAPD"/>
    <property type="match status" value="1"/>
</dbReference>
<keyword evidence="7" id="KW-1185">Reference proteome</keyword>
<gene>
    <name evidence="5 6" type="primary">zapD</name>
    <name evidence="6" type="ORF">D5018_16280</name>
</gene>
<keyword evidence="3 5" id="KW-0717">Septation</keyword>
<dbReference type="SUPFAM" id="SSF160950">
    <property type="entry name" value="YacF-like"/>
    <property type="match status" value="1"/>
</dbReference>
<comment type="similarity">
    <text evidence="5">Belongs to the ZapD family.</text>
</comment>
<dbReference type="PANTHER" id="PTHR39455">
    <property type="entry name" value="CELL DIVISION PROTEIN ZAPD"/>
    <property type="match status" value="1"/>
</dbReference>
<dbReference type="HAMAP" id="MF_01092">
    <property type="entry name" value="ZapD"/>
    <property type="match status" value="1"/>
</dbReference>
<name>A0A3L8PVL7_9GAMM</name>
<keyword evidence="4 5" id="KW-0131">Cell cycle</keyword>
<keyword evidence="1 5" id="KW-0963">Cytoplasm</keyword>
<dbReference type="AlphaFoldDB" id="A0A3L8PVL7"/>
<evidence type="ECO:0000256" key="2">
    <source>
        <dbReference type="ARBA" id="ARBA00022618"/>
    </source>
</evidence>
<dbReference type="Pfam" id="PF07072">
    <property type="entry name" value="ZapD"/>
    <property type="match status" value="1"/>
</dbReference>
<organism evidence="6 7">
    <name type="scientific">Parashewanella curva</name>
    <dbReference type="NCBI Taxonomy" id="2338552"/>
    <lineage>
        <taxon>Bacteria</taxon>
        <taxon>Pseudomonadati</taxon>
        <taxon>Pseudomonadota</taxon>
        <taxon>Gammaproteobacteria</taxon>
        <taxon>Alteromonadales</taxon>
        <taxon>Shewanellaceae</taxon>
        <taxon>Parashewanella</taxon>
    </lineage>
</organism>
<evidence type="ECO:0000256" key="1">
    <source>
        <dbReference type="ARBA" id="ARBA00022490"/>
    </source>
</evidence>
<comment type="function">
    <text evidence="5">Cell division factor that enhances FtsZ-ring assembly. Directly interacts with FtsZ and promotes bundling of FtsZ protofilaments, with a reduction in FtsZ GTPase activity.</text>
</comment>
<evidence type="ECO:0000256" key="5">
    <source>
        <dbReference type="HAMAP-Rule" id="MF_01092"/>
    </source>
</evidence>
<dbReference type="GO" id="GO:0032153">
    <property type="term" value="C:cell division site"/>
    <property type="evidence" value="ECO:0007669"/>
    <property type="project" value="TreeGrafter"/>
</dbReference>
<protein>
    <recommendedName>
        <fullName evidence="5">Cell division protein ZapD</fullName>
    </recommendedName>
    <alternativeName>
        <fullName evidence="5">Z ring-associated protein D</fullName>
    </alternativeName>
</protein>
<dbReference type="InterPro" id="IPR036268">
    <property type="entry name" value="ZapD_sf"/>
</dbReference>
<dbReference type="RefSeq" id="WP_121840052.1">
    <property type="nucleotide sequence ID" value="NZ_ML014811.1"/>
</dbReference>
<dbReference type="GO" id="GO:0043093">
    <property type="term" value="P:FtsZ-dependent cytokinesis"/>
    <property type="evidence" value="ECO:0007669"/>
    <property type="project" value="UniProtKB-UniRule"/>
</dbReference>
<comment type="subcellular location">
    <subcellularLocation>
        <location evidence="5">Cytoplasm</location>
    </subcellularLocation>
    <text evidence="5">Localizes to mid-cell in an FtsZ-dependent manner.</text>
</comment>
<dbReference type="Gene3D" id="2.60.440.10">
    <property type="entry name" value="YacF-like domains"/>
    <property type="match status" value="1"/>
</dbReference>
<dbReference type="GO" id="GO:0005737">
    <property type="term" value="C:cytoplasm"/>
    <property type="evidence" value="ECO:0007669"/>
    <property type="project" value="UniProtKB-SubCell"/>
</dbReference>
<dbReference type="EMBL" id="QZEI01000062">
    <property type="protein sequence ID" value="RLV58623.1"/>
    <property type="molecule type" value="Genomic_DNA"/>
</dbReference>
<sequence length="243" mass="29042">MNELIYEQPLNEKIRSFLRLEYLAEQLEFNLKNDHQHACFYPLFSLWELCERCDYRNDVIKELDKHLNQLQKWHQLPDANHKHINTLIERVTEKRNDISQLFRLCEPLKNDRFLTTIRQRFSMPGASCNFDLPQLHFWLAKPWTERQQQYRVWIAHFMPLLESVKLLLELTRNSTEFESQTAESGFYQGNGDNLSLVRVRLEANPSSYPTISGNRNRFAIHFMDFGPQKHFHGNVKFELAACR</sequence>
<evidence type="ECO:0000313" key="7">
    <source>
        <dbReference type="Proteomes" id="UP000281474"/>
    </source>
</evidence>
<evidence type="ECO:0000256" key="4">
    <source>
        <dbReference type="ARBA" id="ARBA00023306"/>
    </source>
</evidence>
<dbReference type="GO" id="GO:0000917">
    <property type="term" value="P:division septum assembly"/>
    <property type="evidence" value="ECO:0007669"/>
    <property type="project" value="UniProtKB-KW"/>
</dbReference>
<comment type="subunit">
    <text evidence="5">Interacts with FtsZ.</text>
</comment>